<organism evidence="4 5">
    <name type="scientific">Macrostomum lignano</name>
    <dbReference type="NCBI Taxonomy" id="282301"/>
    <lineage>
        <taxon>Eukaryota</taxon>
        <taxon>Metazoa</taxon>
        <taxon>Spiralia</taxon>
        <taxon>Lophotrochozoa</taxon>
        <taxon>Platyhelminthes</taxon>
        <taxon>Rhabditophora</taxon>
        <taxon>Macrostomorpha</taxon>
        <taxon>Macrostomida</taxon>
        <taxon>Macrostomidae</taxon>
        <taxon>Macrostomum</taxon>
    </lineage>
</organism>
<dbReference type="EMBL" id="NIVC01002335">
    <property type="protein sequence ID" value="PAA58763.1"/>
    <property type="molecule type" value="Genomic_DNA"/>
</dbReference>
<evidence type="ECO:0000256" key="1">
    <source>
        <dbReference type="ARBA" id="ARBA00022786"/>
    </source>
</evidence>
<feature type="region of interest" description="Disordered" evidence="2">
    <location>
        <begin position="187"/>
        <end position="384"/>
    </location>
</feature>
<feature type="compositionally biased region" description="Polar residues" evidence="2">
    <location>
        <begin position="337"/>
        <end position="349"/>
    </location>
</feature>
<feature type="compositionally biased region" description="Polar residues" evidence="2">
    <location>
        <begin position="250"/>
        <end position="273"/>
    </location>
</feature>
<dbReference type="SMART" id="SM00367">
    <property type="entry name" value="LRR_CC"/>
    <property type="match status" value="6"/>
</dbReference>
<feature type="region of interest" description="Disordered" evidence="2">
    <location>
        <begin position="428"/>
        <end position="584"/>
    </location>
</feature>
<dbReference type="Proteomes" id="UP000215902">
    <property type="component" value="Unassembled WGS sequence"/>
</dbReference>
<dbReference type="SMART" id="SM00256">
    <property type="entry name" value="FBOX"/>
    <property type="match status" value="1"/>
</dbReference>
<dbReference type="OrthoDB" id="10257471at2759"/>
<dbReference type="SUPFAM" id="SSF52047">
    <property type="entry name" value="RNI-like"/>
    <property type="match status" value="1"/>
</dbReference>
<keyword evidence="5" id="KW-1185">Reference proteome</keyword>
<gene>
    <name evidence="4" type="ORF">BOX15_Mlig018172g1</name>
</gene>
<keyword evidence="1" id="KW-0833">Ubl conjugation pathway</keyword>
<evidence type="ECO:0000256" key="2">
    <source>
        <dbReference type="SAM" id="MobiDB-lite"/>
    </source>
</evidence>
<feature type="compositionally biased region" description="Polar residues" evidence="2">
    <location>
        <begin position="200"/>
        <end position="242"/>
    </location>
</feature>
<evidence type="ECO:0000313" key="5">
    <source>
        <dbReference type="Proteomes" id="UP000215902"/>
    </source>
</evidence>
<reference evidence="4 5" key="1">
    <citation type="submission" date="2017-06" db="EMBL/GenBank/DDBJ databases">
        <title>A platform for efficient transgenesis in Macrostomum lignano, a flatworm model organism for stem cell research.</title>
        <authorList>
            <person name="Berezikov E."/>
        </authorList>
    </citation>
    <scope>NUCLEOTIDE SEQUENCE [LARGE SCALE GENOMIC DNA]</scope>
    <source>
        <strain evidence="4">DV1</strain>
        <tissue evidence="4">Whole organism</tissue>
    </source>
</reference>
<comment type="caution">
    <text evidence="4">The sequence shown here is derived from an EMBL/GenBank/DDBJ whole genome shotgun (WGS) entry which is preliminary data.</text>
</comment>
<dbReference type="Pfam" id="PF12937">
    <property type="entry name" value="F-box-like"/>
    <property type="match status" value="1"/>
</dbReference>
<feature type="compositionally biased region" description="Low complexity" evidence="2">
    <location>
        <begin position="547"/>
        <end position="567"/>
    </location>
</feature>
<dbReference type="GO" id="GO:0019005">
    <property type="term" value="C:SCF ubiquitin ligase complex"/>
    <property type="evidence" value="ECO:0007669"/>
    <property type="project" value="TreeGrafter"/>
</dbReference>
<protein>
    <recommendedName>
        <fullName evidence="3">F-box domain-containing protein</fullName>
    </recommendedName>
</protein>
<dbReference type="InterPro" id="IPR006553">
    <property type="entry name" value="Leu-rich_rpt_Cys-con_subtyp"/>
</dbReference>
<feature type="compositionally biased region" description="Low complexity" evidence="2">
    <location>
        <begin position="481"/>
        <end position="536"/>
    </location>
</feature>
<dbReference type="InterPro" id="IPR032675">
    <property type="entry name" value="LRR_dom_sf"/>
</dbReference>
<evidence type="ECO:0000313" key="4">
    <source>
        <dbReference type="EMBL" id="PAA58763.1"/>
    </source>
</evidence>
<dbReference type="Gene3D" id="3.80.10.10">
    <property type="entry name" value="Ribonuclease Inhibitor"/>
    <property type="match status" value="2"/>
</dbReference>
<name>A0A267EB14_9PLAT</name>
<sequence>MATPRTQNRQEIRQKRLEYFQKNGIKSKAVPNGLGGQRAAVKDFVGPDIVADEESNGTADEDHMDDFHTHRPPGSPSDSVESEQPLRPRAAFTAEAIYDLASRCRQVSPPGRRPAEPTGVEADKVFQESRASIELDLSGLGIRTDSRLVVVCPECRHANAEGCTWCFGCGCCLAGCEPVNPNADLTAQSRSLPRKPRQPSPSVAKQPNTVANQSPRQPSLSVVSSHKSADRSSSLVAPSNESPRLPSHAVSRSNESSRQPSRLVSASNQSPGQPSDPVAPSNQSPGQPSDPVAPSNQSRGQPSDPVAPSNQSPGQPSGPVGPSNGSPRQPSDPVAPSSGSPWQPSNPVAISNGFAVQPSTDAKEVAHSFDSGSEINDDDSRSSARLASAAAAELRQRQRLPAGLAAELRLDLRPMGVDACNKLQTDEFMDGKAALDAAEMPPPPPPPPPPAVTDQTPLIPCALLPEKRRFRRKASVQEVRQSGAQQQQPQQQQQSAPQFSRRWKSSSMSCSSTSVQVSSAPSGSSRQKQQQQQRQKVIPVQRHRNGAAVQETAEAAAAAAAASSARESLQRRRQHSDSQWLPDSSFVGGEHRVVSAAVGEDFGSGNGSVAVDRRNHMQMFDNDQAIVELAFTDRDGLFSEYSTLNALPISTQTAGYLAQCGWTKLDSPWLYLPEEVWLQVLQQLSLTDLTQVARTCRRLHRIANDKSLWCAIELAKRHDLTDADLAEIGSNRPVRLVINQCHGDLVTIAGVQQLLRCAGDCLQELSFTGNSRGAFVADQLLTVLAMYCPRVRYLDCSYAQGLSDCTLRALAEQLSELESVKLNGAQQLTDSGVADLLSVHGHRLRCLELYGCFKLSDRTAGSIGRLCPGLTQLSLGACPRVRPRAALQAVQSLDRLRSLDLRGMSGLTDDDLLPAWPRLAGLRSLVLANCNRLTDRCLPLGLALPALRLLDLCGCQRLTSAALAQLCRAAPRLARLDLSSTGVCGRGLRALADSQAAAGCCLQELKLNFCRKLKQPELTALTASARSLSLLLLYGLEGIDIVELKAVGPAGLVIKADASGPQDF</sequence>
<dbReference type="InterPro" id="IPR036047">
    <property type="entry name" value="F-box-like_dom_sf"/>
</dbReference>
<feature type="region of interest" description="Disordered" evidence="2">
    <location>
        <begin position="45"/>
        <end position="85"/>
    </location>
</feature>
<dbReference type="PROSITE" id="PS50181">
    <property type="entry name" value="FBOX"/>
    <property type="match status" value="1"/>
</dbReference>
<evidence type="ECO:0000259" key="3">
    <source>
        <dbReference type="PROSITE" id="PS50181"/>
    </source>
</evidence>
<dbReference type="GO" id="GO:0031146">
    <property type="term" value="P:SCF-dependent proteasomal ubiquitin-dependent protein catabolic process"/>
    <property type="evidence" value="ECO:0007669"/>
    <property type="project" value="TreeGrafter"/>
</dbReference>
<dbReference type="SUPFAM" id="SSF81383">
    <property type="entry name" value="F-box domain"/>
    <property type="match status" value="1"/>
</dbReference>
<feature type="domain" description="F-box" evidence="3">
    <location>
        <begin position="666"/>
        <end position="712"/>
    </location>
</feature>
<proteinExistence type="predicted"/>
<dbReference type="PANTHER" id="PTHR13318">
    <property type="entry name" value="PARTNER OF PAIRED, ISOFORM B-RELATED"/>
    <property type="match status" value="1"/>
</dbReference>
<dbReference type="AlphaFoldDB" id="A0A267EB14"/>
<feature type="compositionally biased region" description="Low complexity" evidence="2">
    <location>
        <begin position="308"/>
        <end position="327"/>
    </location>
</feature>
<feature type="compositionally biased region" description="Pro residues" evidence="2">
    <location>
        <begin position="440"/>
        <end position="451"/>
    </location>
</feature>
<accession>A0A267EB14</accession>
<dbReference type="STRING" id="282301.A0A267EB14"/>
<dbReference type="InterPro" id="IPR001810">
    <property type="entry name" value="F-box_dom"/>
</dbReference>
<dbReference type="CDD" id="cd22139">
    <property type="entry name" value="F-box_unchar"/>
    <property type="match status" value="1"/>
</dbReference>